<dbReference type="EMBL" id="BOOG01000016">
    <property type="protein sequence ID" value="GIH69574.1"/>
    <property type="molecule type" value="Genomic_DNA"/>
</dbReference>
<dbReference type="CDD" id="cd06587">
    <property type="entry name" value="VOC"/>
    <property type="match status" value="1"/>
</dbReference>
<proteinExistence type="predicted"/>
<dbReference type="Pfam" id="PF18029">
    <property type="entry name" value="Glyoxalase_6"/>
    <property type="match status" value="1"/>
</dbReference>
<keyword evidence="3" id="KW-1185">Reference proteome</keyword>
<dbReference type="RefSeq" id="WP_204014375.1">
    <property type="nucleotide sequence ID" value="NZ_BOOG01000016.1"/>
</dbReference>
<evidence type="ECO:0000313" key="2">
    <source>
        <dbReference type="EMBL" id="GIH69574.1"/>
    </source>
</evidence>
<protein>
    <submittedName>
        <fullName evidence="2">Glyoxalase</fullName>
    </submittedName>
</protein>
<name>A0A8J3VY35_9ACTN</name>
<organism evidence="2 3">
    <name type="scientific">Sphaerimonospora thailandensis</name>
    <dbReference type="NCBI Taxonomy" id="795644"/>
    <lineage>
        <taxon>Bacteria</taxon>
        <taxon>Bacillati</taxon>
        <taxon>Actinomycetota</taxon>
        <taxon>Actinomycetes</taxon>
        <taxon>Streptosporangiales</taxon>
        <taxon>Streptosporangiaceae</taxon>
        <taxon>Sphaerimonospora</taxon>
    </lineage>
</organism>
<dbReference type="InterPro" id="IPR029068">
    <property type="entry name" value="Glyas_Bleomycin-R_OHBP_Dase"/>
</dbReference>
<dbReference type="Proteomes" id="UP000610966">
    <property type="component" value="Unassembled WGS sequence"/>
</dbReference>
<dbReference type="InterPro" id="IPR041581">
    <property type="entry name" value="Glyoxalase_6"/>
</dbReference>
<accession>A0A8J3VY35</accession>
<evidence type="ECO:0000313" key="3">
    <source>
        <dbReference type="Proteomes" id="UP000610966"/>
    </source>
</evidence>
<dbReference type="Gene3D" id="3.10.180.10">
    <property type="entry name" value="2,3-Dihydroxybiphenyl 1,2-Dioxygenase, domain 1"/>
    <property type="match status" value="1"/>
</dbReference>
<dbReference type="AlphaFoldDB" id="A0A8J3VY35"/>
<comment type="caution">
    <text evidence="2">The sequence shown here is derived from an EMBL/GenBank/DDBJ whole genome shotgun (WGS) entry which is preliminary data.</text>
</comment>
<dbReference type="PROSITE" id="PS51819">
    <property type="entry name" value="VOC"/>
    <property type="match status" value="1"/>
</dbReference>
<dbReference type="PANTHER" id="PTHR35908:SF1">
    <property type="entry name" value="CONSERVED PROTEIN"/>
    <property type="match status" value="1"/>
</dbReference>
<feature type="domain" description="VOC" evidence="1">
    <location>
        <begin position="4"/>
        <end position="125"/>
    </location>
</feature>
<dbReference type="SUPFAM" id="SSF54593">
    <property type="entry name" value="Glyoxalase/Bleomycin resistance protein/Dihydroxybiphenyl dioxygenase"/>
    <property type="match status" value="1"/>
</dbReference>
<evidence type="ECO:0000259" key="1">
    <source>
        <dbReference type="PROSITE" id="PS51819"/>
    </source>
</evidence>
<gene>
    <name evidence="2" type="ORF">Mth01_18270</name>
</gene>
<reference evidence="2" key="1">
    <citation type="submission" date="2021-01" db="EMBL/GenBank/DDBJ databases">
        <title>Whole genome shotgun sequence of Sphaerimonospora thailandensis NBRC 107569.</title>
        <authorList>
            <person name="Komaki H."/>
            <person name="Tamura T."/>
        </authorList>
    </citation>
    <scope>NUCLEOTIDE SEQUENCE</scope>
    <source>
        <strain evidence="2">NBRC 107569</strain>
    </source>
</reference>
<dbReference type="InterPro" id="IPR037523">
    <property type="entry name" value="VOC_core"/>
</dbReference>
<sequence length="125" mass="13944">MIGRLQCVVVDCPDALELARFYQSVLGGELNRPDPRWALSDDWATLHTDSGLVLAFQGVDEYVPPRWPDPARPQHFHLDVDVPDLDRAQRQVLRLGATLLDDGGGTRGWRVYADPAGHPFCLVRG</sequence>
<dbReference type="PANTHER" id="PTHR35908">
    <property type="entry name" value="HYPOTHETICAL FUSION PROTEIN"/>
    <property type="match status" value="1"/>
</dbReference>